<gene>
    <name evidence="1" type="ORF">T01_10137</name>
</gene>
<dbReference type="AlphaFoldDB" id="A0A0V1AJM2"/>
<dbReference type="EMBL" id="JYDH01001545">
    <property type="protein sequence ID" value="KRY24649.1"/>
    <property type="molecule type" value="Genomic_DNA"/>
</dbReference>
<accession>A0A0V1AJM2</accession>
<dbReference type="InParanoid" id="A0A0V1AJM2"/>
<protein>
    <submittedName>
        <fullName evidence="1">Uncharacterized protein</fullName>
    </submittedName>
</protein>
<reference evidence="1 2" key="1">
    <citation type="submission" date="2015-01" db="EMBL/GenBank/DDBJ databases">
        <title>Evolution of Trichinella species and genotypes.</title>
        <authorList>
            <person name="Korhonen P.K."/>
            <person name="Edoardo P."/>
            <person name="Giuseppe L.R."/>
            <person name="Gasser R.B."/>
        </authorList>
    </citation>
    <scope>NUCLEOTIDE SEQUENCE [LARGE SCALE GENOMIC DNA]</scope>
    <source>
        <strain evidence="1">ISS3</strain>
    </source>
</reference>
<evidence type="ECO:0000313" key="2">
    <source>
        <dbReference type="Proteomes" id="UP000054776"/>
    </source>
</evidence>
<comment type="caution">
    <text evidence="1">The sequence shown here is derived from an EMBL/GenBank/DDBJ whole genome shotgun (WGS) entry which is preliminary data.</text>
</comment>
<organism evidence="1 2">
    <name type="scientific">Trichinella spiralis</name>
    <name type="common">Trichina worm</name>
    <dbReference type="NCBI Taxonomy" id="6334"/>
    <lineage>
        <taxon>Eukaryota</taxon>
        <taxon>Metazoa</taxon>
        <taxon>Ecdysozoa</taxon>
        <taxon>Nematoda</taxon>
        <taxon>Enoplea</taxon>
        <taxon>Dorylaimia</taxon>
        <taxon>Trichinellida</taxon>
        <taxon>Trichinellidae</taxon>
        <taxon>Trichinella</taxon>
    </lineage>
</organism>
<name>A0A0V1AJM2_TRISP</name>
<dbReference type="Proteomes" id="UP000054776">
    <property type="component" value="Unassembled WGS sequence"/>
</dbReference>
<evidence type="ECO:0000313" key="1">
    <source>
        <dbReference type="EMBL" id="KRY24649.1"/>
    </source>
</evidence>
<keyword evidence="2" id="KW-1185">Reference proteome</keyword>
<sequence length="37" mass="4397">MNVYNFDYARVSLEFINDKFFQCTETCACLLDLRGKQ</sequence>
<proteinExistence type="predicted"/>